<dbReference type="EMBL" id="CP016771">
    <property type="protein sequence ID" value="ASY13125.1"/>
    <property type="molecule type" value="Genomic_DNA"/>
</dbReference>
<dbReference type="Proteomes" id="UP000217171">
    <property type="component" value="Chromosome"/>
</dbReference>
<evidence type="ECO:0000313" key="2">
    <source>
        <dbReference type="EMBL" id="ASY13125.1"/>
    </source>
</evidence>
<keyword evidence="1" id="KW-0732">Signal</keyword>
<evidence type="ECO:0000313" key="3">
    <source>
        <dbReference type="Proteomes" id="UP000217171"/>
    </source>
</evidence>
<dbReference type="RefSeq" id="WP_095672211.1">
    <property type="nucleotide sequence ID" value="NZ_CP016771.1"/>
</dbReference>
<sequence length="145" mass="15142">MSSSIKFKAAVVSTLLIFAGGLSGCSQSDIDNATSAIEDFSGLDLETPGVSIVKNGSLNDCANATLGEMADAFMANPDWSDFISNSGGTVVELSGGITYDQIPVTALIQFDVFGIEFEANYLSLNGVDQNQAVLLELLTLMCDAV</sequence>
<name>A0A249K8S5_9ACTN</name>
<dbReference type="AlphaFoldDB" id="A0A249K8S5"/>
<dbReference type="KEGG" id="nhi:B1s21160_02005"/>
<dbReference type="PROSITE" id="PS51257">
    <property type="entry name" value="PROKAR_LIPOPROTEIN"/>
    <property type="match status" value="1"/>
</dbReference>
<feature type="signal peptide" evidence="1">
    <location>
        <begin position="1"/>
        <end position="28"/>
    </location>
</feature>
<organism evidence="2 3">
    <name type="scientific">Candidatus Nanopelagicus hibericus</name>
    <dbReference type="NCBI Taxonomy" id="1884915"/>
    <lineage>
        <taxon>Bacteria</taxon>
        <taxon>Bacillati</taxon>
        <taxon>Actinomycetota</taxon>
        <taxon>Actinomycetes</taxon>
        <taxon>Candidatus Nanopelagicales</taxon>
        <taxon>Candidatus Nanopelagicaceae</taxon>
        <taxon>Candidatus Nanopelagicus</taxon>
    </lineage>
</organism>
<accession>A0A249K8S5</accession>
<proteinExistence type="predicted"/>
<keyword evidence="3" id="KW-1185">Reference proteome</keyword>
<protein>
    <recommendedName>
        <fullName evidence="4">DUF3558 domain-containing protein</fullName>
    </recommendedName>
</protein>
<reference evidence="2 3" key="1">
    <citation type="submission" date="2016-07" db="EMBL/GenBank/DDBJ databases">
        <title>High microdiversification within the ubiquitous acI lineage of Actinobacteria.</title>
        <authorList>
            <person name="Neuenschwander S.M."/>
            <person name="Salcher M."/>
            <person name="Ghai R."/>
            <person name="Pernthaler J."/>
        </authorList>
    </citation>
    <scope>NUCLEOTIDE SEQUENCE [LARGE SCALE GENOMIC DNA]</scope>
    <source>
        <strain evidence="2">MMS-21-160</strain>
    </source>
</reference>
<feature type="chain" id="PRO_5012445080" description="DUF3558 domain-containing protein" evidence="1">
    <location>
        <begin position="29"/>
        <end position="145"/>
    </location>
</feature>
<gene>
    <name evidence="2" type="ORF">B1s21160_02005</name>
</gene>
<evidence type="ECO:0008006" key="4">
    <source>
        <dbReference type="Google" id="ProtNLM"/>
    </source>
</evidence>
<evidence type="ECO:0000256" key="1">
    <source>
        <dbReference type="SAM" id="SignalP"/>
    </source>
</evidence>
<dbReference type="OrthoDB" id="5584862at2"/>